<evidence type="ECO:0000256" key="1">
    <source>
        <dbReference type="PROSITE-ProRule" id="PRU00023"/>
    </source>
</evidence>
<feature type="repeat" description="ANK" evidence="1">
    <location>
        <begin position="206"/>
        <end position="238"/>
    </location>
</feature>
<feature type="region of interest" description="Disordered" evidence="2">
    <location>
        <begin position="290"/>
        <end position="374"/>
    </location>
</feature>
<dbReference type="Pfam" id="PF12796">
    <property type="entry name" value="Ank_2"/>
    <property type="match status" value="2"/>
</dbReference>
<feature type="compositionally biased region" description="Low complexity" evidence="2">
    <location>
        <begin position="321"/>
        <end position="347"/>
    </location>
</feature>
<evidence type="ECO:0008006" key="5">
    <source>
        <dbReference type="Google" id="ProtNLM"/>
    </source>
</evidence>
<evidence type="ECO:0000256" key="2">
    <source>
        <dbReference type="SAM" id="MobiDB-lite"/>
    </source>
</evidence>
<dbReference type="PROSITE" id="PS50088">
    <property type="entry name" value="ANK_REPEAT"/>
    <property type="match status" value="2"/>
</dbReference>
<proteinExistence type="predicted"/>
<dbReference type="EMBL" id="JASFZW010000001">
    <property type="protein sequence ID" value="KAK2080624.1"/>
    <property type="molecule type" value="Genomic_DNA"/>
</dbReference>
<keyword evidence="4" id="KW-1185">Reference proteome</keyword>
<dbReference type="SMART" id="SM00248">
    <property type="entry name" value="ANK"/>
    <property type="match status" value="6"/>
</dbReference>
<gene>
    <name evidence="3" type="ORF">QBZ16_000478</name>
</gene>
<dbReference type="InterPro" id="IPR002110">
    <property type="entry name" value="Ankyrin_rpt"/>
</dbReference>
<dbReference type="InterPro" id="IPR036770">
    <property type="entry name" value="Ankyrin_rpt-contain_sf"/>
</dbReference>
<reference evidence="3" key="1">
    <citation type="submission" date="2021-01" db="EMBL/GenBank/DDBJ databases">
        <authorList>
            <person name="Eckstrom K.M.E."/>
        </authorList>
    </citation>
    <scope>NUCLEOTIDE SEQUENCE</scope>
    <source>
        <strain evidence="3">UVCC 0001</strain>
    </source>
</reference>
<dbReference type="PANTHER" id="PTHR46224">
    <property type="entry name" value="ANKYRIN REPEAT FAMILY PROTEIN"/>
    <property type="match status" value="1"/>
</dbReference>
<organism evidence="3 4">
    <name type="scientific">Prototheca wickerhamii</name>
    <dbReference type="NCBI Taxonomy" id="3111"/>
    <lineage>
        <taxon>Eukaryota</taxon>
        <taxon>Viridiplantae</taxon>
        <taxon>Chlorophyta</taxon>
        <taxon>core chlorophytes</taxon>
        <taxon>Trebouxiophyceae</taxon>
        <taxon>Chlorellales</taxon>
        <taxon>Chlorellaceae</taxon>
        <taxon>Prototheca</taxon>
    </lineage>
</organism>
<dbReference type="Gene3D" id="1.25.40.10">
    <property type="entry name" value="Tetratricopeptide repeat domain"/>
    <property type="match status" value="1"/>
</dbReference>
<dbReference type="PROSITE" id="PS50297">
    <property type="entry name" value="ANK_REP_REGION"/>
    <property type="match status" value="1"/>
</dbReference>
<name>A0AAD9MIT0_PROWI</name>
<dbReference type="InterPro" id="IPR011990">
    <property type="entry name" value="TPR-like_helical_dom_sf"/>
</dbReference>
<dbReference type="AlphaFoldDB" id="A0AAD9MIT0"/>
<comment type="caution">
    <text evidence="3">The sequence shown here is derived from an EMBL/GenBank/DDBJ whole genome shotgun (WGS) entry which is preliminary data.</text>
</comment>
<feature type="compositionally biased region" description="Low complexity" evidence="2">
    <location>
        <begin position="292"/>
        <end position="311"/>
    </location>
</feature>
<dbReference type="InterPro" id="IPR051616">
    <property type="entry name" value="Cul2-RING_E3_ligase_SR"/>
</dbReference>
<evidence type="ECO:0000313" key="3">
    <source>
        <dbReference type="EMBL" id="KAK2080624.1"/>
    </source>
</evidence>
<dbReference type="SUPFAM" id="SSF48452">
    <property type="entry name" value="TPR-like"/>
    <property type="match status" value="1"/>
</dbReference>
<accession>A0AAD9MIT0</accession>
<dbReference type="SUPFAM" id="SSF48403">
    <property type="entry name" value="Ankyrin repeat"/>
    <property type="match status" value="1"/>
</dbReference>
<feature type="repeat" description="ANK" evidence="1">
    <location>
        <begin position="95"/>
        <end position="123"/>
    </location>
</feature>
<protein>
    <recommendedName>
        <fullName evidence="5">Ankyrin repeat domain-containing protein</fullName>
    </recommendedName>
</protein>
<dbReference type="PANTHER" id="PTHR46224:SF6">
    <property type="entry name" value="ANKYRIN REPEAT FAMILY PROTEIN"/>
    <property type="match status" value="1"/>
</dbReference>
<dbReference type="Gene3D" id="1.25.40.20">
    <property type="entry name" value="Ankyrin repeat-containing domain"/>
    <property type="match status" value="2"/>
</dbReference>
<dbReference type="Proteomes" id="UP001255856">
    <property type="component" value="Unassembled WGS sequence"/>
</dbReference>
<sequence length="449" mass="46355">MTESRGAAMQGFQAAQRLFSLAVDASPEDFDKALGPLEKTDLTQVRDTKRRSLLHVAAASGNDKLLKHLGHLPTVDYLLAAGASANPKRPLTAGPLHRAAGAGQTEAVSRLVKAGADPSLDSGSGSALLWAAGAGHAGAVGALLQGGADPNDGGRDGMTPLFMAAAAGHAAGLSRRGAASADSAAGAQECVCLLIEAGADVGTSSNGFTALHVAAESGDAAMVEALVRAGAPTDARDPAGNTPAELAASWQRTEALDLLLRLARPDESAAERQKRAAALVATVEARDRERAAAAGGKAGARPAARARPPGWRSRRPRSRARSWPPASRPRAPTPLPTATSRPRSSSGVLRCATRRPTPPSGPTARPPSSKLDDHASALADARAARSLNPRYVKAWYREGLAAEALALWEDAALAYFEAYSLEPARTAFIDKFQHAIEQGRKAHKANAAA</sequence>
<evidence type="ECO:0000313" key="4">
    <source>
        <dbReference type="Proteomes" id="UP001255856"/>
    </source>
</evidence>
<feature type="compositionally biased region" description="Pro residues" evidence="2">
    <location>
        <begin position="356"/>
        <end position="365"/>
    </location>
</feature>
<keyword evidence="1" id="KW-0040">ANK repeat</keyword>